<feature type="non-terminal residue" evidence="1">
    <location>
        <position position="1"/>
    </location>
</feature>
<keyword evidence="1" id="KW-0645">Protease</keyword>
<name>A0A424YGZ4_9FIRM</name>
<gene>
    <name evidence="1" type="ORF">D5R97_02570</name>
</gene>
<accession>A0A424YGZ4</accession>
<dbReference type="AlphaFoldDB" id="A0A424YGZ4"/>
<dbReference type="GO" id="GO:0006508">
    <property type="term" value="P:proteolysis"/>
    <property type="evidence" value="ECO:0007669"/>
    <property type="project" value="UniProtKB-KW"/>
</dbReference>
<proteinExistence type="predicted"/>
<protein>
    <submittedName>
        <fullName evidence="1">Protease HtpX</fullName>
    </submittedName>
</protein>
<evidence type="ECO:0000313" key="1">
    <source>
        <dbReference type="EMBL" id="RQD77311.1"/>
    </source>
</evidence>
<dbReference type="EMBL" id="QZAA01000073">
    <property type="protein sequence ID" value="RQD77311.1"/>
    <property type="molecule type" value="Genomic_DNA"/>
</dbReference>
<dbReference type="Proteomes" id="UP000285138">
    <property type="component" value="Unassembled WGS sequence"/>
</dbReference>
<comment type="caution">
    <text evidence="1">The sequence shown here is derived from an EMBL/GenBank/DDBJ whole genome shotgun (WGS) entry which is preliminary data.</text>
</comment>
<keyword evidence="1" id="KW-0378">Hydrolase</keyword>
<sequence length="40" mass="4353">EAAAHMFIINPLSGSKASSMANLFSTHPPIETRVKRLLES</sequence>
<evidence type="ECO:0000313" key="2">
    <source>
        <dbReference type="Proteomes" id="UP000285138"/>
    </source>
</evidence>
<organism evidence="1 2">
    <name type="scientific">Candidatus Syntrophonatronum acetioxidans</name>
    <dbReference type="NCBI Taxonomy" id="1795816"/>
    <lineage>
        <taxon>Bacteria</taxon>
        <taxon>Bacillati</taxon>
        <taxon>Bacillota</taxon>
        <taxon>Clostridia</taxon>
        <taxon>Eubacteriales</taxon>
        <taxon>Syntrophomonadaceae</taxon>
        <taxon>Candidatus Syntrophonatronum</taxon>
    </lineage>
</organism>
<reference evidence="1 2" key="1">
    <citation type="submission" date="2018-08" db="EMBL/GenBank/DDBJ databases">
        <title>The metabolism and importance of syntrophic acetate oxidation coupled to methane or sulfide production in haloalkaline environments.</title>
        <authorList>
            <person name="Timmers P.H.A."/>
            <person name="Vavourakis C.D."/>
            <person name="Sorokin D.Y."/>
            <person name="Sinninghe Damste J.S."/>
            <person name="Muyzer G."/>
            <person name="Stams A.J.M."/>
            <person name="Plugge C.M."/>
        </authorList>
    </citation>
    <scope>NUCLEOTIDE SEQUENCE [LARGE SCALE GENOMIC DNA]</scope>
    <source>
        <strain evidence="1">MSAO_Bac1</strain>
    </source>
</reference>
<dbReference type="GO" id="GO:0008233">
    <property type="term" value="F:peptidase activity"/>
    <property type="evidence" value="ECO:0007669"/>
    <property type="project" value="UniProtKB-KW"/>
</dbReference>